<reference evidence="3 12" key="3">
    <citation type="journal article" date="2019" name="Nat. Med.">
        <title>A library of human gut bacterial isolates paired with longitudinal multiomics data enables mechanistic microbiome research.</title>
        <authorList>
            <person name="Poyet M."/>
            <person name="Groussin M."/>
            <person name="Gibbons S.M."/>
            <person name="Avila-Pacheco J."/>
            <person name="Jiang X."/>
            <person name="Kearney S.M."/>
            <person name="Perrotta A.R."/>
            <person name="Berdy B."/>
            <person name="Zhao S."/>
            <person name="Lieberman T.D."/>
            <person name="Swanson P.K."/>
            <person name="Smith M."/>
            <person name="Roesemann S."/>
            <person name="Alexander J.E."/>
            <person name="Rich S.A."/>
            <person name="Livny J."/>
            <person name="Vlamakis H."/>
            <person name="Clish C."/>
            <person name="Bullock K."/>
            <person name="Deik A."/>
            <person name="Scott J."/>
            <person name="Pierce K.A."/>
            <person name="Xavier R.J."/>
            <person name="Alm E.J."/>
        </authorList>
    </citation>
    <scope>NUCLEOTIDE SEQUENCE [LARGE SCALE GENOMIC DNA]</scope>
    <source>
        <strain evidence="3 12">BIOML-A1</strain>
    </source>
</reference>
<dbReference type="Proteomes" id="UP000285844">
    <property type="component" value="Unassembled WGS sequence"/>
</dbReference>
<dbReference type="EMBL" id="CZBU01000003">
    <property type="protein sequence ID" value="CUQ77570.1"/>
    <property type="molecule type" value="Genomic_DNA"/>
</dbReference>
<dbReference type="Proteomes" id="UP000285201">
    <property type="component" value="Unassembled WGS sequence"/>
</dbReference>
<dbReference type="EMBL" id="WKRD01000002">
    <property type="protein sequence ID" value="MSC56530.1"/>
    <property type="molecule type" value="Genomic_DNA"/>
</dbReference>
<accession>A0A174Z3G3</accession>
<evidence type="ECO:0000313" key="4">
    <source>
        <dbReference type="EMBL" id="RHC14194.1"/>
    </source>
</evidence>
<dbReference type="EMBL" id="QSIS01000008">
    <property type="protein sequence ID" value="RHD08551.1"/>
    <property type="molecule type" value="Genomic_DNA"/>
</dbReference>
<evidence type="ECO:0000313" key="10">
    <source>
        <dbReference type="Proteomes" id="UP000285201"/>
    </source>
</evidence>
<reference evidence="7 8" key="1">
    <citation type="submission" date="2015-09" db="EMBL/GenBank/DDBJ databases">
        <authorList>
            <consortium name="Pathogen Informatics"/>
        </authorList>
    </citation>
    <scope>NUCLEOTIDE SEQUENCE [LARGE SCALE GENOMIC DNA]</scope>
    <source>
        <strain evidence="1 7">2789STDY5834875</strain>
        <strain evidence="2 8">2789STDY5834878</strain>
    </source>
</reference>
<protein>
    <submittedName>
        <fullName evidence="3">DUF4364 family protein</fullName>
    </submittedName>
</protein>
<dbReference type="EMBL" id="QSHM01000003">
    <property type="protein sequence ID" value="RHC14194.1"/>
    <property type="molecule type" value="Genomic_DNA"/>
</dbReference>
<evidence type="ECO:0000313" key="12">
    <source>
        <dbReference type="Proteomes" id="UP000481964"/>
    </source>
</evidence>
<dbReference type="SUPFAM" id="SSF46785">
    <property type="entry name" value="Winged helix' DNA-binding domain"/>
    <property type="match status" value="1"/>
</dbReference>
<dbReference type="RefSeq" id="WP_055215713.1">
    <property type="nucleotide sequence ID" value="NZ_DAWDOS010000025.1"/>
</dbReference>
<dbReference type="Proteomes" id="UP000095621">
    <property type="component" value="Unassembled WGS sequence"/>
</dbReference>
<evidence type="ECO:0000313" key="9">
    <source>
        <dbReference type="Proteomes" id="UP000284794"/>
    </source>
</evidence>
<proteinExistence type="predicted"/>
<dbReference type="AlphaFoldDB" id="A0A174Z3G3"/>
<dbReference type="EMBL" id="CZBV01000002">
    <property type="protein sequence ID" value="CUQ81973.1"/>
    <property type="molecule type" value="Genomic_DNA"/>
</dbReference>
<dbReference type="Pfam" id="PF14277">
    <property type="entry name" value="DUF4364"/>
    <property type="match status" value="1"/>
</dbReference>
<evidence type="ECO:0000313" key="8">
    <source>
        <dbReference type="Proteomes" id="UP000095780"/>
    </source>
</evidence>
<reference evidence="9 10" key="2">
    <citation type="submission" date="2018-08" db="EMBL/GenBank/DDBJ databases">
        <title>A genome reference for cultivated species of the human gut microbiota.</title>
        <authorList>
            <person name="Zou Y."/>
            <person name="Xue W."/>
            <person name="Luo G."/>
        </authorList>
    </citation>
    <scope>NUCLEOTIDE SEQUENCE [LARGE SCALE GENOMIC DNA]</scope>
    <source>
        <strain evidence="6 10">AF36-7BH</strain>
        <strain evidence="5 9">AM32-2AC</strain>
        <strain evidence="4 11">AM37-3BH</strain>
    </source>
</reference>
<dbReference type="Proteomes" id="UP000481964">
    <property type="component" value="Unassembled WGS sequence"/>
</dbReference>
<gene>
    <name evidence="6" type="ORF">DW007_00505</name>
    <name evidence="5" type="ORF">DW811_07385</name>
    <name evidence="4" type="ORF">DW858_03895</name>
    <name evidence="1" type="ORF">ERS852490_01656</name>
    <name evidence="2" type="ORF">ERS852492_00897</name>
    <name evidence="3" type="ORF">GKE48_03545</name>
</gene>
<dbReference type="EMBL" id="QROY01000001">
    <property type="protein sequence ID" value="RHL72377.1"/>
    <property type="molecule type" value="Genomic_DNA"/>
</dbReference>
<evidence type="ECO:0000313" key="1">
    <source>
        <dbReference type="EMBL" id="CUQ77570.1"/>
    </source>
</evidence>
<evidence type="ECO:0000313" key="6">
    <source>
        <dbReference type="EMBL" id="RHL72377.1"/>
    </source>
</evidence>
<dbReference type="OrthoDB" id="9783597at2"/>
<organism evidence="2 8">
    <name type="scientific">Lachnospira eligens</name>
    <dbReference type="NCBI Taxonomy" id="39485"/>
    <lineage>
        <taxon>Bacteria</taxon>
        <taxon>Bacillati</taxon>
        <taxon>Bacillota</taxon>
        <taxon>Clostridia</taxon>
        <taxon>Lachnospirales</taxon>
        <taxon>Lachnospiraceae</taxon>
        <taxon>Lachnospira</taxon>
    </lineage>
</organism>
<dbReference type="Proteomes" id="UP000284794">
    <property type="component" value="Unassembled WGS sequence"/>
</dbReference>
<evidence type="ECO:0000313" key="7">
    <source>
        <dbReference type="Proteomes" id="UP000095621"/>
    </source>
</evidence>
<sequence>MNTDSTTLYKLMILYMLSKVNFPLSNTQLSSFMLDKQYTDYFTFQETINSLVEDGFIRGYSHQSSTHYTLTKEGEETIAFFYTKISTAIRDDIETYLFDNKYELKNEAGTVTDCYKLSNGNYIAHCQLKEGDTTLIELNLNVPVEEQAEIICARWRENSQEVYDYIVRKLM</sequence>
<dbReference type="Proteomes" id="UP000095780">
    <property type="component" value="Unassembled WGS sequence"/>
</dbReference>
<evidence type="ECO:0000313" key="2">
    <source>
        <dbReference type="EMBL" id="CUQ81973.1"/>
    </source>
</evidence>
<evidence type="ECO:0000313" key="11">
    <source>
        <dbReference type="Proteomes" id="UP000285844"/>
    </source>
</evidence>
<dbReference type="InterPro" id="IPR036390">
    <property type="entry name" value="WH_DNA-bd_sf"/>
</dbReference>
<evidence type="ECO:0000313" key="3">
    <source>
        <dbReference type="EMBL" id="MSC56530.1"/>
    </source>
</evidence>
<dbReference type="InterPro" id="IPR025374">
    <property type="entry name" value="DUF4364"/>
</dbReference>
<evidence type="ECO:0000313" key="5">
    <source>
        <dbReference type="EMBL" id="RHD08551.1"/>
    </source>
</evidence>
<name>A0A174Z3G3_9FIRM</name>